<organism evidence="3 4">
    <name type="scientific">Symbiodinium microadriaticum</name>
    <name type="common">Dinoflagellate</name>
    <name type="synonym">Zooxanthella microadriatica</name>
    <dbReference type="NCBI Taxonomy" id="2951"/>
    <lineage>
        <taxon>Eukaryota</taxon>
        <taxon>Sar</taxon>
        <taxon>Alveolata</taxon>
        <taxon>Dinophyceae</taxon>
        <taxon>Suessiales</taxon>
        <taxon>Symbiodiniaceae</taxon>
        <taxon>Symbiodinium</taxon>
    </lineage>
</organism>
<evidence type="ECO:0000313" key="3">
    <source>
        <dbReference type="EMBL" id="OLQ07193.1"/>
    </source>
</evidence>
<accession>A0A1Q9EIB5</accession>
<keyword evidence="2" id="KW-1133">Transmembrane helix</keyword>
<feature type="region of interest" description="Disordered" evidence="1">
    <location>
        <begin position="574"/>
        <end position="611"/>
    </location>
</feature>
<dbReference type="InterPro" id="IPR006461">
    <property type="entry name" value="PLAC_motif_containing"/>
</dbReference>
<dbReference type="EMBL" id="LSRX01000145">
    <property type="protein sequence ID" value="OLQ07193.1"/>
    <property type="molecule type" value="Genomic_DNA"/>
</dbReference>
<reference evidence="3 4" key="1">
    <citation type="submission" date="2016-02" db="EMBL/GenBank/DDBJ databases">
        <title>Genome analysis of coral dinoflagellate symbionts highlights evolutionary adaptations to a symbiotic lifestyle.</title>
        <authorList>
            <person name="Aranda M."/>
            <person name="Li Y."/>
            <person name="Liew Y.J."/>
            <person name="Baumgarten S."/>
            <person name="Simakov O."/>
            <person name="Wilson M."/>
            <person name="Piel J."/>
            <person name="Ashoor H."/>
            <person name="Bougouffa S."/>
            <person name="Bajic V.B."/>
            <person name="Ryu T."/>
            <person name="Ravasi T."/>
            <person name="Bayer T."/>
            <person name="Micklem G."/>
            <person name="Kim H."/>
            <person name="Bhak J."/>
            <person name="Lajeunesse T.C."/>
            <person name="Voolstra C.R."/>
        </authorList>
    </citation>
    <scope>NUCLEOTIDE SEQUENCE [LARGE SCALE GENOMIC DNA]</scope>
    <source>
        <strain evidence="3 4">CCMP2467</strain>
    </source>
</reference>
<feature type="transmembrane region" description="Helical" evidence="2">
    <location>
        <begin position="102"/>
        <end position="122"/>
    </location>
</feature>
<evidence type="ECO:0000256" key="2">
    <source>
        <dbReference type="SAM" id="Phobius"/>
    </source>
</evidence>
<feature type="region of interest" description="Disordered" evidence="1">
    <location>
        <begin position="285"/>
        <end position="305"/>
    </location>
</feature>
<protein>
    <submittedName>
        <fullName evidence="3">Uncharacterized protein</fullName>
    </submittedName>
</protein>
<feature type="transmembrane region" description="Helical" evidence="2">
    <location>
        <begin position="128"/>
        <end position="146"/>
    </location>
</feature>
<proteinExistence type="predicted"/>
<name>A0A1Q9EIB5_SYMMI</name>
<dbReference type="OrthoDB" id="426644at2759"/>
<feature type="transmembrane region" description="Helical" evidence="2">
    <location>
        <begin position="16"/>
        <end position="36"/>
    </location>
</feature>
<dbReference type="Pfam" id="PF04749">
    <property type="entry name" value="PLAC8"/>
    <property type="match status" value="1"/>
</dbReference>
<dbReference type="AlphaFoldDB" id="A0A1Q9EIB5"/>
<keyword evidence="4" id="KW-1185">Reference proteome</keyword>
<keyword evidence="2" id="KW-0812">Transmembrane</keyword>
<gene>
    <name evidence="3" type="ORF">AK812_SmicGene9433</name>
</gene>
<dbReference type="Proteomes" id="UP000186817">
    <property type="component" value="Unassembled WGS sequence"/>
</dbReference>
<sequence>MDEERRERVGRDFLVYFNYTVMTRIVVWVLFGALLYDLKATTPLRTEMRQQSRDSSSQNNFAFGLCECCHHCETSCWAIWCPCALWSATASSPKSNFGGWSFWQLTFLWVGFYLLSGTAGAMEAFLEILPALSLPLLLIRICIQVWHRQHLRKKCDLDHGNCCTLTEDACVWCFCTQCAAMQEALQVGFVEGMPLTGGWATGLPSSLRRKPALGSLGTCFEQCWLTYPAFTAFSLCKARDSHELDAPERSTTRELPFLGGGATAWLPTSETDVDLTHELERVRKQARRRGVGPSSTLDGQAKGGPQLMLGALTEKRLQELKRKFLLPFASQRQVNGKLVVVPWMPRPPVGLKVPEGHLRQARVPVKASVEDIKKASTRLVKGQLPLELLTRQPNPALLASVRAQMQSTDMVRLVGLLSHWLYWNILDHVHPPERRLQPGKMQALVISIQEAWAAAILTFLETPAGVAFAIPALLVTAKMLIEVIFRAQYEDVLRAENNSLQLIEEINMMCMSLLDTDCTFAHFAALDALSEGTKLWRKLQALLQRKQGAVARTEARTCRTSALLRRALVGQHAAPADSRTRRFLAKSASDTESGPPRSAPHQDPARAKRHEKWQDAALLRAQMQASKTRPNSAEDVAAACDFNCGAVGCCCACAAQLQRTTPGTAEGVRTVGVSRDNAHDGRQTGLATPCDLDLSRQQALSSKIL</sequence>
<evidence type="ECO:0000256" key="1">
    <source>
        <dbReference type="SAM" id="MobiDB-lite"/>
    </source>
</evidence>
<keyword evidence="2" id="KW-0472">Membrane</keyword>
<evidence type="ECO:0000313" key="4">
    <source>
        <dbReference type="Proteomes" id="UP000186817"/>
    </source>
</evidence>
<comment type="caution">
    <text evidence="3">The sequence shown here is derived from an EMBL/GenBank/DDBJ whole genome shotgun (WGS) entry which is preliminary data.</text>
</comment>